<evidence type="ECO:0000313" key="3">
    <source>
        <dbReference type="Proteomes" id="UP000267268"/>
    </source>
</evidence>
<proteinExistence type="predicted"/>
<keyword evidence="3" id="KW-1185">Reference proteome</keyword>
<dbReference type="KEGG" id="fll:EI427_05890"/>
<dbReference type="SUPFAM" id="SSF56935">
    <property type="entry name" value="Porins"/>
    <property type="match status" value="1"/>
</dbReference>
<protein>
    <recommendedName>
        <fullName evidence="4">Porin</fullName>
    </recommendedName>
</protein>
<dbReference type="OrthoDB" id="625456at2"/>
<name>A0A3Q9FKH7_9BACT</name>
<dbReference type="EMBL" id="CP034562">
    <property type="protein sequence ID" value="AZQ61781.1"/>
    <property type="molecule type" value="Genomic_DNA"/>
</dbReference>
<sequence length="386" mass="43986">MNKNLLVLTVILLLFHQSIIAQDKPEVSIDGALRFNYNYSNWKEGQQKRGGDFGYDVFRINPTAAYKGITLNAEFRWYSDAFGGAMLKQGWMGYKFSESDEIQLGLTQVPFGNKGYNSHNWFFSINYYVGLEDDHDMGVKYIHDNDKWDIAVAFFKNAEELQFGSSTDVSNSRYGYDIGSIDESGDGTLQYRNKEVNQLNARVIRKFGDKVKHQLGVSGMFGGLYNLDTEDMGNHYAGALHYDVDYKRWNLKAQLSYYKKSPNAPDGERTDVVAMTAYGAPYLVAAEGATYTLGVSYDQPVEWGPISSLLFYNDFGMLDKTEEEFYDSYQNVTGCMISAGMVYIYMDAAFGKDQPWLGPVWNDALAYGTMDAEWFMRFNINFGFYF</sequence>
<organism evidence="2 3">
    <name type="scientific">Flammeovirga pectinis</name>
    <dbReference type="NCBI Taxonomy" id="2494373"/>
    <lineage>
        <taxon>Bacteria</taxon>
        <taxon>Pseudomonadati</taxon>
        <taxon>Bacteroidota</taxon>
        <taxon>Cytophagia</taxon>
        <taxon>Cytophagales</taxon>
        <taxon>Flammeovirgaceae</taxon>
        <taxon>Flammeovirga</taxon>
    </lineage>
</organism>
<dbReference type="AlphaFoldDB" id="A0A3Q9FKH7"/>
<reference evidence="2 3" key="1">
    <citation type="submission" date="2018-12" db="EMBL/GenBank/DDBJ databases">
        <title>Flammeovirga pectinis sp. nov., isolated from the gut of the Korean scallop, Patinopecten yessoensis.</title>
        <authorList>
            <person name="Bae J.-W."/>
            <person name="Jeong Y.-S."/>
            <person name="Kang W."/>
        </authorList>
    </citation>
    <scope>NUCLEOTIDE SEQUENCE [LARGE SCALE GENOMIC DNA]</scope>
    <source>
        <strain evidence="2 3">L12M1</strain>
    </source>
</reference>
<dbReference type="Proteomes" id="UP000267268">
    <property type="component" value="Chromosome 1"/>
</dbReference>
<keyword evidence="1" id="KW-0732">Signal</keyword>
<evidence type="ECO:0000256" key="1">
    <source>
        <dbReference type="SAM" id="SignalP"/>
    </source>
</evidence>
<feature type="signal peptide" evidence="1">
    <location>
        <begin position="1"/>
        <end position="21"/>
    </location>
</feature>
<accession>A0A3Q9FKH7</accession>
<gene>
    <name evidence="2" type="ORF">EI427_05890</name>
</gene>
<evidence type="ECO:0008006" key="4">
    <source>
        <dbReference type="Google" id="ProtNLM"/>
    </source>
</evidence>
<feature type="chain" id="PRO_5018727913" description="Porin" evidence="1">
    <location>
        <begin position="22"/>
        <end position="386"/>
    </location>
</feature>
<dbReference type="RefSeq" id="WP_126612625.1">
    <property type="nucleotide sequence ID" value="NZ_CP034562.1"/>
</dbReference>
<evidence type="ECO:0000313" key="2">
    <source>
        <dbReference type="EMBL" id="AZQ61781.1"/>
    </source>
</evidence>